<name>A0ABN6X061_9MICO</name>
<dbReference type="Proteomes" id="UP001321543">
    <property type="component" value="Chromosome"/>
</dbReference>
<keyword evidence="3" id="KW-1185">Reference proteome</keyword>
<evidence type="ECO:0000256" key="1">
    <source>
        <dbReference type="SAM" id="MobiDB-lite"/>
    </source>
</evidence>
<evidence type="ECO:0000313" key="2">
    <source>
        <dbReference type="EMBL" id="BDZ37443.1"/>
    </source>
</evidence>
<dbReference type="EMBL" id="AP027728">
    <property type="protein sequence ID" value="BDZ37443.1"/>
    <property type="molecule type" value="Genomic_DNA"/>
</dbReference>
<sequence length="105" mass="11061">MHVEVFQQMGSVRTSILEDLDPYPRTGTPTPSTAKSLFGVPSPGNQLAIVSSREVLFAPQVQAVVMDGQMAISGGIDGSDEIVLAQLELATAGIRFTLDEVSTIG</sequence>
<protein>
    <submittedName>
        <fullName evidence="2">Uncharacterized protein</fullName>
    </submittedName>
</protein>
<gene>
    <name evidence="2" type="ORF">GCM10025863_00570</name>
</gene>
<accession>A0ABN6X061</accession>
<feature type="region of interest" description="Disordered" evidence="1">
    <location>
        <begin position="19"/>
        <end position="38"/>
    </location>
</feature>
<organism evidence="2 3">
    <name type="scientific">Microbacterium suwonense</name>
    <dbReference type="NCBI Taxonomy" id="683047"/>
    <lineage>
        <taxon>Bacteria</taxon>
        <taxon>Bacillati</taxon>
        <taxon>Actinomycetota</taxon>
        <taxon>Actinomycetes</taxon>
        <taxon>Micrococcales</taxon>
        <taxon>Microbacteriaceae</taxon>
        <taxon>Microbacterium</taxon>
    </lineage>
</organism>
<reference evidence="3" key="1">
    <citation type="journal article" date="2019" name="Int. J. Syst. Evol. Microbiol.">
        <title>The Global Catalogue of Microorganisms (GCM) 10K type strain sequencing project: providing services to taxonomists for standard genome sequencing and annotation.</title>
        <authorList>
            <consortium name="The Broad Institute Genomics Platform"/>
            <consortium name="The Broad Institute Genome Sequencing Center for Infectious Disease"/>
            <person name="Wu L."/>
            <person name="Ma J."/>
        </authorList>
    </citation>
    <scope>NUCLEOTIDE SEQUENCE [LARGE SCALE GENOMIC DNA]</scope>
    <source>
        <strain evidence="3">NBRC 106310</strain>
    </source>
</reference>
<evidence type="ECO:0000313" key="3">
    <source>
        <dbReference type="Proteomes" id="UP001321543"/>
    </source>
</evidence>
<proteinExistence type="predicted"/>